<protein>
    <submittedName>
        <fullName evidence="2">Uncharacterized protein</fullName>
    </submittedName>
</protein>
<feature type="transmembrane region" description="Helical" evidence="1">
    <location>
        <begin position="13"/>
        <end position="35"/>
    </location>
</feature>
<sequence>MSNNSTDDFFITILAKIIAFFLVIISGPILAIIYITKKRTKIKETLFQQCIKELTKRRIPFVVYFSESGGWIGHLPEQATNFYISFRSDNEVLLFFGEPEDEMIITTMDELLKLKPFIENDK</sequence>
<keyword evidence="1" id="KW-1133">Transmembrane helix</keyword>
<organism evidence="2 3">
    <name type="scientific">Arcicella rosea</name>
    <dbReference type="NCBI Taxonomy" id="502909"/>
    <lineage>
        <taxon>Bacteria</taxon>
        <taxon>Pseudomonadati</taxon>
        <taxon>Bacteroidota</taxon>
        <taxon>Cytophagia</taxon>
        <taxon>Cytophagales</taxon>
        <taxon>Flectobacillaceae</taxon>
        <taxon>Arcicella</taxon>
    </lineage>
</organism>
<accession>A0A841ES86</accession>
<dbReference type="Proteomes" id="UP000524404">
    <property type="component" value="Unassembled WGS sequence"/>
</dbReference>
<dbReference type="RefSeq" id="WP_184134577.1">
    <property type="nucleotide sequence ID" value="NZ_JACHKT010000017.1"/>
</dbReference>
<proteinExistence type="predicted"/>
<gene>
    <name evidence="2" type="ORF">HNP25_002552</name>
</gene>
<evidence type="ECO:0000256" key="1">
    <source>
        <dbReference type="SAM" id="Phobius"/>
    </source>
</evidence>
<keyword evidence="1" id="KW-0472">Membrane</keyword>
<evidence type="ECO:0000313" key="3">
    <source>
        <dbReference type="Proteomes" id="UP000524404"/>
    </source>
</evidence>
<keyword evidence="1" id="KW-0812">Transmembrane</keyword>
<comment type="caution">
    <text evidence="2">The sequence shown here is derived from an EMBL/GenBank/DDBJ whole genome shotgun (WGS) entry which is preliminary data.</text>
</comment>
<dbReference type="EMBL" id="JACHKT010000017">
    <property type="protein sequence ID" value="MBB6003893.1"/>
    <property type="molecule type" value="Genomic_DNA"/>
</dbReference>
<evidence type="ECO:0000313" key="2">
    <source>
        <dbReference type="EMBL" id="MBB6003893.1"/>
    </source>
</evidence>
<keyword evidence="3" id="KW-1185">Reference proteome</keyword>
<name>A0A841ES86_9BACT</name>
<reference evidence="2 3" key="1">
    <citation type="submission" date="2020-08" db="EMBL/GenBank/DDBJ databases">
        <title>Functional genomics of gut bacteria from endangered species of beetles.</title>
        <authorList>
            <person name="Carlos-Shanley C."/>
        </authorList>
    </citation>
    <scope>NUCLEOTIDE SEQUENCE [LARGE SCALE GENOMIC DNA]</scope>
    <source>
        <strain evidence="2 3">S00070</strain>
    </source>
</reference>
<dbReference type="AlphaFoldDB" id="A0A841ES86"/>